<dbReference type="EMBL" id="JACIEQ010000010">
    <property type="protein sequence ID" value="MBB4023770.1"/>
    <property type="molecule type" value="Genomic_DNA"/>
</dbReference>
<evidence type="ECO:0000313" key="1">
    <source>
        <dbReference type="EMBL" id="MBB4023770.1"/>
    </source>
</evidence>
<evidence type="ECO:0000313" key="2">
    <source>
        <dbReference type="Proteomes" id="UP000585681"/>
    </source>
</evidence>
<dbReference type="Proteomes" id="UP000585681">
    <property type="component" value="Unassembled WGS sequence"/>
</dbReference>
<sequence length="33" mass="3558">MFKETLTEHDDVIGLVCAITRTGMGSIRATGSF</sequence>
<reference evidence="1" key="1">
    <citation type="submission" date="2020-08" db="EMBL/GenBank/DDBJ databases">
        <title>Genomic Encyclopedia of Type Strains, Phase IV (KMG-IV): sequencing the most valuable type-strain genomes for metagenomic binning, comparative biology and taxonomic classification.</title>
        <authorList>
            <person name="Goeker M."/>
        </authorList>
    </citation>
    <scope>NUCLEOTIDE SEQUENCE [LARGE SCALE GENOMIC DNA]</scope>
    <source>
        <strain evidence="1">DSM 105040</strain>
    </source>
</reference>
<organism evidence="1 2">
    <name type="scientific">Actibacterium naphthalenivorans</name>
    <dbReference type="NCBI Taxonomy" id="1614693"/>
    <lineage>
        <taxon>Bacteria</taxon>
        <taxon>Pseudomonadati</taxon>
        <taxon>Pseudomonadota</taxon>
        <taxon>Alphaproteobacteria</taxon>
        <taxon>Rhodobacterales</taxon>
        <taxon>Roseobacteraceae</taxon>
        <taxon>Actibacterium</taxon>
    </lineage>
</organism>
<protein>
    <submittedName>
        <fullName evidence="1">Uncharacterized protein</fullName>
    </submittedName>
</protein>
<name>A0A840CER6_9RHOB</name>
<proteinExistence type="predicted"/>
<keyword evidence="2" id="KW-1185">Reference proteome</keyword>
<dbReference type="AlphaFoldDB" id="A0A840CER6"/>
<accession>A0A840CER6</accession>
<gene>
    <name evidence="1" type="ORF">GGR17_003606</name>
</gene>
<comment type="caution">
    <text evidence="1">The sequence shown here is derived from an EMBL/GenBank/DDBJ whole genome shotgun (WGS) entry which is preliminary data.</text>
</comment>